<proteinExistence type="predicted"/>
<evidence type="ECO:0000313" key="2">
    <source>
        <dbReference type="Proteomes" id="UP000003503"/>
    </source>
</evidence>
<comment type="caution">
    <text evidence="1">The sequence shown here is derived from an EMBL/GenBank/DDBJ whole genome shotgun (WGS) entry which is preliminary data.</text>
</comment>
<evidence type="ECO:0000313" key="1">
    <source>
        <dbReference type="EMBL" id="EGF14901.1"/>
    </source>
</evidence>
<protein>
    <submittedName>
        <fullName evidence="1">Uncharacterized protein</fullName>
    </submittedName>
</protein>
<reference evidence="1 2" key="1">
    <citation type="submission" date="2011-02" db="EMBL/GenBank/DDBJ databases">
        <authorList>
            <person name="Muzny D."/>
            <person name="Qin X."/>
            <person name="Deng J."/>
            <person name="Jiang H."/>
            <person name="Liu Y."/>
            <person name="Qu J."/>
            <person name="Song X.-Z."/>
            <person name="Zhang L."/>
            <person name="Thornton R."/>
            <person name="Coyle M."/>
            <person name="Francisco L."/>
            <person name="Jackson L."/>
            <person name="Javaid M."/>
            <person name="Korchina V."/>
            <person name="Kovar C."/>
            <person name="Mata R."/>
            <person name="Mathew T."/>
            <person name="Ngo R."/>
            <person name="Nguyen L."/>
            <person name="Nguyen N."/>
            <person name="Okwuonu G."/>
            <person name="Ongeri F."/>
            <person name="Pham C."/>
            <person name="Simmons D."/>
            <person name="Wilczek-Boney K."/>
            <person name="Hale W."/>
            <person name="Jakkamsetti A."/>
            <person name="Pham P."/>
            <person name="Ruth R."/>
            <person name="San Lucas F."/>
            <person name="Warren J."/>
            <person name="Zhang J."/>
            <person name="Zhao Z."/>
            <person name="Zhou C."/>
            <person name="Zhu D."/>
            <person name="Lee S."/>
            <person name="Bess C."/>
            <person name="Blankenburg K."/>
            <person name="Forbes L."/>
            <person name="Fu Q."/>
            <person name="Gubbala S."/>
            <person name="Hirani K."/>
            <person name="Jayaseelan J.C."/>
            <person name="Lara F."/>
            <person name="Munidasa M."/>
            <person name="Palculict T."/>
            <person name="Patil S."/>
            <person name="Pu L.-L."/>
            <person name="Saada N."/>
            <person name="Tang L."/>
            <person name="Weissenberger G."/>
            <person name="Zhu Y."/>
            <person name="Hemphill L."/>
            <person name="Shang Y."/>
            <person name="Youmans B."/>
            <person name="Ayvaz T."/>
            <person name="Ross M."/>
            <person name="Santibanez J."/>
            <person name="Aqrawi P."/>
            <person name="Gross S."/>
            <person name="Joshi V."/>
            <person name="Fowler G."/>
            <person name="Nazareth L."/>
            <person name="Reid J."/>
            <person name="Worley K."/>
            <person name="Petrosino J."/>
            <person name="Highlander S."/>
            <person name="Gibbs R."/>
        </authorList>
    </citation>
    <scope>NUCLEOTIDE SEQUENCE [LARGE SCALE GENOMIC DNA]</scope>
    <source>
        <strain evidence="1 2">DSM 19965</strain>
    </source>
</reference>
<sequence length="65" mass="7723">MKIKYESVNEIKIRILEMRIFLCGKIENKIKLKLLTNRNGRTKSVTKNQRHLTVSFFAENVNIKM</sequence>
<organism evidence="1 2">
    <name type="scientific">Dialister micraerophilus DSM 19965</name>
    <dbReference type="NCBI Taxonomy" id="888062"/>
    <lineage>
        <taxon>Bacteria</taxon>
        <taxon>Bacillati</taxon>
        <taxon>Bacillota</taxon>
        <taxon>Negativicutes</taxon>
        <taxon>Veillonellales</taxon>
        <taxon>Veillonellaceae</taxon>
        <taxon>Dialister</taxon>
    </lineage>
</organism>
<dbReference type="AlphaFoldDB" id="F2BWN4"/>
<accession>F2BWN4</accession>
<gene>
    <name evidence="1" type="ORF">HMPREF9083_0601</name>
</gene>
<dbReference type="STRING" id="888062.HMPREF9083_0601"/>
<keyword evidence="2" id="KW-1185">Reference proteome</keyword>
<name>F2BWN4_9FIRM</name>
<dbReference type="HOGENOM" id="CLU_2842718_0_0_9"/>
<dbReference type="EMBL" id="AFBB01000009">
    <property type="protein sequence ID" value="EGF14901.1"/>
    <property type="molecule type" value="Genomic_DNA"/>
</dbReference>
<dbReference type="Proteomes" id="UP000003503">
    <property type="component" value="Unassembled WGS sequence"/>
</dbReference>